<dbReference type="AlphaFoldDB" id="A0A376Q1I6"/>
<dbReference type="EMBL" id="UGBW01000003">
    <property type="protein sequence ID" value="STH84673.1"/>
    <property type="molecule type" value="Genomic_DNA"/>
</dbReference>
<gene>
    <name evidence="1" type="ORF">NCTC8621_04769</name>
</gene>
<protein>
    <submittedName>
        <fullName evidence="1">Uncharacterized protein</fullName>
    </submittedName>
</protein>
<name>A0A376Q1I6_ECOLX</name>
<evidence type="ECO:0000313" key="1">
    <source>
        <dbReference type="EMBL" id="STH84673.1"/>
    </source>
</evidence>
<dbReference type="Proteomes" id="UP000255093">
    <property type="component" value="Unassembled WGS sequence"/>
</dbReference>
<accession>A0A376Q1I6</accession>
<evidence type="ECO:0000313" key="2">
    <source>
        <dbReference type="Proteomes" id="UP000255093"/>
    </source>
</evidence>
<proteinExistence type="predicted"/>
<reference evidence="1 2" key="1">
    <citation type="submission" date="2018-06" db="EMBL/GenBank/DDBJ databases">
        <authorList>
            <consortium name="Pathogen Informatics"/>
            <person name="Doyle S."/>
        </authorList>
    </citation>
    <scope>NUCLEOTIDE SEQUENCE [LARGE SCALE GENOMIC DNA]</scope>
    <source>
        <strain evidence="1 2">NCTC8621</strain>
    </source>
</reference>
<sequence>MANDYDLMAGVCAGSPVILHKQMIKTYSLIVI</sequence>
<organism evidence="1 2">
    <name type="scientific">Escherichia coli</name>
    <dbReference type="NCBI Taxonomy" id="562"/>
    <lineage>
        <taxon>Bacteria</taxon>
        <taxon>Pseudomonadati</taxon>
        <taxon>Pseudomonadota</taxon>
        <taxon>Gammaproteobacteria</taxon>
        <taxon>Enterobacterales</taxon>
        <taxon>Enterobacteriaceae</taxon>
        <taxon>Escherichia</taxon>
    </lineage>
</organism>